<evidence type="ECO:0000313" key="8">
    <source>
        <dbReference type="EMBL" id="PFG34912.1"/>
    </source>
</evidence>
<feature type="transmembrane region" description="Helical" evidence="7">
    <location>
        <begin position="132"/>
        <end position="154"/>
    </location>
</feature>
<dbReference type="Proteomes" id="UP000225548">
    <property type="component" value="Unassembled WGS sequence"/>
</dbReference>
<evidence type="ECO:0000256" key="3">
    <source>
        <dbReference type="ARBA" id="ARBA00022692"/>
    </source>
</evidence>
<comment type="subcellular location">
    <subcellularLocation>
        <location evidence="1">Cell membrane</location>
        <topology evidence="1">Multi-pass membrane protein</topology>
    </subcellularLocation>
</comment>
<feature type="transmembrane region" description="Helical" evidence="7">
    <location>
        <begin position="742"/>
        <end position="761"/>
    </location>
</feature>
<feature type="transmembrane region" description="Helical" evidence="7">
    <location>
        <begin position="693"/>
        <end position="715"/>
    </location>
</feature>
<feature type="transmembrane region" description="Helical" evidence="7">
    <location>
        <begin position="660"/>
        <end position="681"/>
    </location>
</feature>
<dbReference type="AlphaFoldDB" id="A0A2A9E9I7"/>
<organism evidence="8 9">
    <name type="scientific">Sanguibacter antarcticus</name>
    <dbReference type="NCBI Taxonomy" id="372484"/>
    <lineage>
        <taxon>Bacteria</taxon>
        <taxon>Bacillati</taxon>
        <taxon>Actinomycetota</taxon>
        <taxon>Actinomycetes</taxon>
        <taxon>Micrococcales</taxon>
        <taxon>Sanguibacteraceae</taxon>
        <taxon>Sanguibacter</taxon>
    </lineage>
</organism>
<protein>
    <submittedName>
        <fullName evidence="8">Uncharacterized protein (TIRG00374 family)</fullName>
    </submittedName>
</protein>
<dbReference type="OrthoDB" id="5242664at2"/>
<evidence type="ECO:0000256" key="7">
    <source>
        <dbReference type="SAM" id="Phobius"/>
    </source>
</evidence>
<dbReference type="PANTHER" id="PTHR39087">
    <property type="entry name" value="UPF0104 MEMBRANE PROTEIN MJ1595"/>
    <property type="match status" value="1"/>
</dbReference>
<feature type="transmembrane region" description="Helical" evidence="7">
    <location>
        <begin position="552"/>
        <end position="571"/>
    </location>
</feature>
<feature type="transmembrane region" description="Helical" evidence="7">
    <location>
        <begin position="813"/>
        <end position="834"/>
    </location>
</feature>
<dbReference type="EMBL" id="PDJG01000001">
    <property type="protein sequence ID" value="PFG34912.1"/>
    <property type="molecule type" value="Genomic_DNA"/>
</dbReference>
<keyword evidence="5 7" id="KW-0472">Membrane</keyword>
<accession>A0A2A9E9I7</accession>
<keyword evidence="2" id="KW-1003">Cell membrane</keyword>
<feature type="region of interest" description="Disordered" evidence="6">
    <location>
        <begin position="1"/>
        <end position="34"/>
    </location>
</feature>
<comment type="caution">
    <text evidence="8">The sequence shown here is derived from an EMBL/GenBank/DDBJ whole genome shotgun (WGS) entry which is preliminary data.</text>
</comment>
<keyword evidence="4 7" id="KW-1133">Transmembrane helix</keyword>
<gene>
    <name evidence="8" type="ORF">ATL42_2843</name>
</gene>
<keyword evidence="3 7" id="KW-0812">Transmembrane</keyword>
<feature type="transmembrane region" description="Helical" evidence="7">
    <location>
        <begin position="583"/>
        <end position="607"/>
    </location>
</feature>
<sequence>MSTSERPEPVVHDVGDYHVPDAPLGTGPGRPRVQDDDERLSVLVVDTPLDRVRQPRDLLAIILTALAAVLVLVLAVFGHGTTEGVQSDVQSFSSVLASVLFLPVAVLEGLVTLFVPLAVLAEIAIRRLGRQVVECIAALVLGLALAAVVTWSLVTWGSADLIQGMSVPLRGVSTLTVPGYVAGVTGLLTAAGRARRRTVSFSWNLLWVSLAIVLVIGQVSLAGVLLTLLLGRLAGLGVRYVAGVRSERAYGDDLVDGVRRAGFHPVSLVRVRDVADEVHVHGGQVTEPDASALSIARYSDSRVYALTQEHGPRLDVVVLDGDRQVIGFLTRAWRSLRLRGLDGRSAISLRAVAERAALLAYAAQAAGVRSPTLEGIAEADDSMLLVQQHAVGTVPLRDMPVERITDDVLRDAWRQLDIAHSAGLAHRALTSDVVLVGTGPYAEPQVWLTGWESGDVASSALARRMDLTQMITVLAIRVGAERAMASAVAVLDESDIIAMGPLMQSVALPASTREQLRAQREILPGLRSALVERLPQADVEPVQLVRFGARTILTLVVTIIAVSVVVTTINFDQIEEAVLDAEPWWAAVAFALGLLTWVGGAVTFVAFSPVRLPLVRATLVQAAASFVALAAPAGIGPAALNLRMLTRRGVSTSLAVATVALVQASQFVVTILLLVLLSVLTGDGGALRSLPSATVLAAIIAVAVVGAAALLVPVVRRWLHSRLRPMFQQLWPRLSEMLGQPARIGIGILGNATMTLGYVFAFDASLAAFGRDVSLIDVAVVFLVGNTVGSLAPTPGGLGAIELALVTGLTTTASVPASIATSAVVLFRVVTYWLRIPIGWVAMRHLQKRGDL</sequence>
<reference evidence="8 9" key="1">
    <citation type="submission" date="2017-10" db="EMBL/GenBank/DDBJ databases">
        <title>Sequencing the genomes of 1000 actinobacteria strains.</title>
        <authorList>
            <person name="Klenk H.-P."/>
        </authorList>
    </citation>
    <scope>NUCLEOTIDE SEQUENCE [LARGE SCALE GENOMIC DNA]</scope>
    <source>
        <strain evidence="8 9">DSM 18966</strain>
    </source>
</reference>
<feature type="compositionally biased region" description="Basic and acidic residues" evidence="6">
    <location>
        <begin position="1"/>
        <end position="19"/>
    </location>
</feature>
<evidence type="ECO:0000256" key="2">
    <source>
        <dbReference type="ARBA" id="ARBA00022475"/>
    </source>
</evidence>
<feature type="transmembrane region" description="Helical" evidence="7">
    <location>
        <begin position="773"/>
        <end position="793"/>
    </location>
</feature>
<feature type="transmembrane region" description="Helical" evidence="7">
    <location>
        <begin position="205"/>
        <end position="230"/>
    </location>
</feature>
<name>A0A2A9E9I7_9MICO</name>
<feature type="transmembrane region" description="Helical" evidence="7">
    <location>
        <begin position="619"/>
        <end position="640"/>
    </location>
</feature>
<evidence type="ECO:0000256" key="4">
    <source>
        <dbReference type="ARBA" id="ARBA00022989"/>
    </source>
</evidence>
<dbReference type="NCBIfam" id="TIGR00374">
    <property type="entry name" value="flippase-like domain"/>
    <property type="match status" value="1"/>
</dbReference>
<evidence type="ECO:0000313" key="9">
    <source>
        <dbReference type="Proteomes" id="UP000225548"/>
    </source>
</evidence>
<proteinExistence type="predicted"/>
<dbReference type="RefSeq" id="WP_098455869.1">
    <property type="nucleotide sequence ID" value="NZ_PDJG01000001.1"/>
</dbReference>
<evidence type="ECO:0000256" key="5">
    <source>
        <dbReference type="ARBA" id="ARBA00023136"/>
    </source>
</evidence>
<evidence type="ECO:0000256" key="6">
    <source>
        <dbReference type="SAM" id="MobiDB-lite"/>
    </source>
</evidence>
<keyword evidence="9" id="KW-1185">Reference proteome</keyword>
<evidence type="ECO:0000256" key="1">
    <source>
        <dbReference type="ARBA" id="ARBA00004651"/>
    </source>
</evidence>
<dbReference type="GO" id="GO:0005886">
    <property type="term" value="C:plasma membrane"/>
    <property type="evidence" value="ECO:0007669"/>
    <property type="project" value="UniProtKB-SubCell"/>
</dbReference>
<feature type="transmembrane region" description="Helical" evidence="7">
    <location>
        <begin position="58"/>
        <end position="77"/>
    </location>
</feature>
<dbReference type="Pfam" id="PF03706">
    <property type="entry name" value="LPG_synthase_TM"/>
    <property type="match status" value="1"/>
</dbReference>
<dbReference type="InterPro" id="IPR022791">
    <property type="entry name" value="L-PG_synthase/AglD"/>
</dbReference>
<dbReference type="PANTHER" id="PTHR39087:SF2">
    <property type="entry name" value="UPF0104 MEMBRANE PROTEIN MJ1595"/>
    <property type="match status" value="1"/>
</dbReference>
<feature type="transmembrane region" description="Helical" evidence="7">
    <location>
        <begin position="97"/>
        <end position="120"/>
    </location>
</feature>